<protein>
    <submittedName>
        <fullName evidence="1">Uncharacterized protein</fullName>
    </submittedName>
</protein>
<evidence type="ECO:0000313" key="1">
    <source>
        <dbReference type="WBParaSite" id="BTMF_0000218501-mRNA-1"/>
    </source>
</evidence>
<name>A0A0R3Q781_9BILA</name>
<dbReference type="AlphaFoldDB" id="A0A0R3Q781"/>
<proteinExistence type="predicted"/>
<sequence length="44" mass="5000">MSKVASITIRLEIQADAPFIKFEFVDSNVFVYLSTCCRIIIIFG</sequence>
<accession>A0A0R3Q781</accession>
<dbReference type="WBParaSite" id="BTMF_0000218501-mRNA-1">
    <property type="protein sequence ID" value="BTMF_0000218501-mRNA-1"/>
    <property type="gene ID" value="BTMF_0000218501"/>
</dbReference>
<organism evidence="1">
    <name type="scientific">Brugia timori</name>
    <dbReference type="NCBI Taxonomy" id="42155"/>
    <lineage>
        <taxon>Eukaryota</taxon>
        <taxon>Metazoa</taxon>
        <taxon>Ecdysozoa</taxon>
        <taxon>Nematoda</taxon>
        <taxon>Chromadorea</taxon>
        <taxon>Rhabditida</taxon>
        <taxon>Spirurina</taxon>
        <taxon>Spiruromorpha</taxon>
        <taxon>Filarioidea</taxon>
        <taxon>Onchocercidae</taxon>
        <taxon>Brugia</taxon>
    </lineage>
</organism>
<reference evidence="1" key="1">
    <citation type="submission" date="2017-02" db="UniProtKB">
        <authorList>
            <consortium name="WormBaseParasite"/>
        </authorList>
    </citation>
    <scope>IDENTIFICATION</scope>
</reference>